<dbReference type="Pfam" id="PF07751">
    <property type="entry name" value="Abi_2"/>
    <property type="match status" value="1"/>
</dbReference>
<keyword evidence="2" id="KW-1185">Reference proteome</keyword>
<dbReference type="InterPro" id="IPR017034">
    <property type="entry name" value="Abi_system_AbiD/AbiF"/>
</dbReference>
<dbReference type="PIRSF" id="PIRSF034934">
    <property type="entry name" value="AbiF_AbiD"/>
    <property type="match status" value="1"/>
</dbReference>
<accession>A0A1M7YJH8</accession>
<reference evidence="1 2" key="1">
    <citation type="submission" date="2016-12" db="EMBL/GenBank/DDBJ databases">
        <authorList>
            <person name="Song W.-J."/>
            <person name="Kurnit D.M."/>
        </authorList>
    </citation>
    <scope>NUCLEOTIDE SEQUENCE [LARGE SCALE GENOMIC DNA]</scope>
    <source>
        <strain evidence="1 2">DSM 18488</strain>
    </source>
</reference>
<evidence type="ECO:0000313" key="2">
    <source>
        <dbReference type="Proteomes" id="UP000184603"/>
    </source>
</evidence>
<dbReference type="AlphaFoldDB" id="A0A1M7YJH8"/>
<dbReference type="OrthoDB" id="5363652at2"/>
<name>A0A1M7YJH8_9BACT</name>
<organism evidence="1 2">
    <name type="scientific">Desulfopila aestuarii DSM 18488</name>
    <dbReference type="NCBI Taxonomy" id="1121416"/>
    <lineage>
        <taxon>Bacteria</taxon>
        <taxon>Pseudomonadati</taxon>
        <taxon>Thermodesulfobacteriota</taxon>
        <taxon>Desulfobulbia</taxon>
        <taxon>Desulfobulbales</taxon>
        <taxon>Desulfocapsaceae</taxon>
        <taxon>Desulfopila</taxon>
    </lineage>
</organism>
<sequence length="331" mass="38839">MTTPIIKPHCEYSELIEKLRSRGMAIDDDARAIRKLSQIGYYRLSGFWYPCRKPKTDNDGNYLKDEKTKLPLRHDNFQENVNISDIIDLYLFDKKLRQLMLDAVERIEIFMRSIIAHEIGKIDPLAYEKEDFINPKIIKTKRKKGNVVNYWFDWLHRLNHLVDISKEDSIISHKANNKPIPFWAVVECWDYGLMSKYFENMNGRCQNLVAKRLDLDNATMLTNWLVEIGLLRNKCAHHSRIWNRDFSNPISLKGVQNDPYFQKLNLDEHARKKLYGRIAVIWYLIKKIGPGSTWLLRVADLVDSKPPVDSCPFTAMGFKDNSGFPRELFSI</sequence>
<gene>
    <name evidence="1" type="ORF">SAMN02745220_04743</name>
</gene>
<dbReference type="InterPro" id="IPR011664">
    <property type="entry name" value="Abi_system_AbiD/AbiF-like"/>
</dbReference>
<proteinExistence type="predicted"/>
<dbReference type="Proteomes" id="UP000184603">
    <property type="component" value="Unassembled WGS sequence"/>
</dbReference>
<dbReference type="EMBL" id="FRFE01000040">
    <property type="protein sequence ID" value="SHO52771.1"/>
    <property type="molecule type" value="Genomic_DNA"/>
</dbReference>
<protein>
    <submittedName>
        <fullName evidence="1">Abortive infection bacteriophage resistance protein</fullName>
    </submittedName>
</protein>
<dbReference type="STRING" id="1121416.SAMN02745220_04743"/>
<evidence type="ECO:0000313" key="1">
    <source>
        <dbReference type="EMBL" id="SHO52771.1"/>
    </source>
</evidence>